<dbReference type="EMBL" id="JAECZO010000060">
    <property type="protein sequence ID" value="KAK7195708.1"/>
    <property type="molecule type" value="Genomic_DNA"/>
</dbReference>
<evidence type="ECO:0000313" key="2">
    <source>
        <dbReference type="Proteomes" id="UP001430356"/>
    </source>
</evidence>
<sequence length="620" mass="68057">MTKDRLHYRLSKKHAHGAEDVERSIGITQSRYESTAAAAADRHRPTALIKWAFDDYVVEEVLPRAALLSSAPADASHPASLVVRVLSEGVPDPVVERQMRERLPRGTRFHFLTPVDVVSCASRYVWLRSADRRAAKQLSSAFSGEQMWHTSAGAVYVSAAQWVPADPAADHFPHHLLPRTRYTVTLRDIQGSLGDVLPQLRSVAKFGCLNYSHVARHGASLQRVYEDAKLLLRREYGGFLHHHVQRLTEGTTHVHREMPLLREVMDSPRSTRREWAGVVAGMEAAVKEDAQVYARAPQIGVYAPHHDLLLDFVRRAADVAPRHHDSAQLVRETVRPLVLQEALHAITDVHFNALASLRWQRDGAAVAIGDVVRVPGAADAPLDVFVGAADHVNGSMVSAAHQDWSAFALPHDDGSGAPAAVAGFTCVATKQEAARYRLSDVVLPTLGRDATRLLAASGASGSKDRNSNSSSAALFAALAQELRVECLPEMRLAPRAAFRSLVQVPDDMSFYLVDEKRGWDWEEDAGAARLKAALYHDQDGVLRHRSPLAERTGKNMVARRGIRDATARTFFLKPARKAGMTCVLQFTLPTGSHATSVIREAFTIATVSPSAIFRLVTATK</sequence>
<proteinExistence type="predicted"/>
<protein>
    <submittedName>
        <fullName evidence="1">Uncharacterized protein</fullName>
    </submittedName>
</protein>
<dbReference type="AlphaFoldDB" id="A0AAW0ESR3"/>
<dbReference type="GO" id="GO:0001522">
    <property type="term" value="P:pseudouridine synthesis"/>
    <property type="evidence" value="ECO:0007669"/>
    <property type="project" value="InterPro"/>
</dbReference>
<dbReference type="GO" id="GO:0009982">
    <property type="term" value="F:pseudouridine synthase activity"/>
    <property type="evidence" value="ECO:0007669"/>
    <property type="project" value="InterPro"/>
</dbReference>
<dbReference type="Proteomes" id="UP001430356">
    <property type="component" value="Unassembled WGS sequence"/>
</dbReference>
<evidence type="ECO:0000313" key="1">
    <source>
        <dbReference type="EMBL" id="KAK7195708.1"/>
    </source>
</evidence>
<dbReference type="PANTHER" id="PTHR13326">
    <property type="entry name" value="TRNA PSEUDOURIDINE SYNTHASE D"/>
    <property type="match status" value="1"/>
</dbReference>
<dbReference type="GO" id="GO:0003723">
    <property type="term" value="F:RNA binding"/>
    <property type="evidence" value="ECO:0007669"/>
    <property type="project" value="InterPro"/>
</dbReference>
<dbReference type="InterPro" id="IPR042214">
    <property type="entry name" value="TruD_catalytic"/>
</dbReference>
<name>A0AAW0ESR3_9TRYP</name>
<dbReference type="InterPro" id="IPR020103">
    <property type="entry name" value="PsdUridine_synth_cat_dom_sf"/>
</dbReference>
<organism evidence="1 2">
    <name type="scientific">Novymonas esmeraldas</name>
    <dbReference type="NCBI Taxonomy" id="1808958"/>
    <lineage>
        <taxon>Eukaryota</taxon>
        <taxon>Discoba</taxon>
        <taxon>Euglenozoa</taxon>
        <taxon>Kinetoplastea</taxon>
        <taxon>Metakinetoplastina</taxon>
        <taxon>Trypanosomatida</taxon>
        <taxon>Trypanosomatidae</taxon>
        <taxon>Novymonas</taxon>
    </lineage>
</organism>
<dbReference type="GO" id="GO:0005634">
    <property type="term" value="C:nucleus"/>
    <property type="evidence" value="ECO:0007669"/>
    <property type="project" value="TreeGrafter"/>
</dbReference>
<comment type="caution">
    <text evidence="1">The sequence shown here is derived from an EMBL/GenBank/DDBJ whole genome shotgun (WGS) entry which is preliminary data.</text>
</comment>
<dbReference type="Gene3D" id="3.30.2350.20">
    <property type="entry name" value="TruD, catalytic domain"/>
    <property type="match status" value="1"/>
</dbReference>
<gene>
    <name evidence="1" type="ORF">NESM_000501100</name>
</gene>
<dbReference type="InterPro" id="IPR001656">
    <property type="entry name" value="PsdUridine_synth_TruD"/>
</dbReference>
<keyword evidence="2" id="KW-1185">Reference proteome</keyword>
<accession>A0AAW0ESR3</accession>
<reference evidence="1 2" key="1">
    <citation type="journal article" date="2021" name="MBio">
        <title>A New Model Trypanosomatid, Novymonas esmeraldas: Genomic Perception of Its 'Candidatus Pandoraea novymonadis' Endosymbiont.</title>
        <authorList>
            <person name="Zakharova A."/>
            <person name="Saura A."/>
            <person name="Butenko A."/>
            <person name="Podesvova L."/>
            <person name="Warmusova S."/>
            <person name="Kostygov A.Y."/>
            <person name="Nenarokova A."/>
            <person name="Lukes J."/>
            <person name="Opperdoes F.R."/>
            <person name="Yurchenko V."/>
        </authorList>
    </citation>
    <scope>NUCLEOTIDE SEQUENCE [LARGE SCALE GENOMIC DNA]</scope>
    <source>
        <strain evidence="1 2">E262AT.01</strain>
    </source>
</reference>
<dbReference type="SUPFAM" id="SSF55120">
    <property type="entry name" value="Pseudouridine synthase"/>
    <property type="match status" value="1"/>
</dbReference>
<dbReference type="PANTHER" id="PTHR13326:SF25">
    <property type="entry name" value="TRUD DOMAIN-CONTAINING PROTEIN"/>
    <property type="match status" value="1"/>
</dbReference>